<gene>
    <name evidence="3" type="ORF">AN957_24105</name>
</gene>
<evidence type="ECO:0000256" key="2">
    <source>
        <dbReference type="SAM" id="MobiDB-lite"/>
    </source>
</evidence>
<dbReference type="InterPro" id="IPR036679">
    <property type="entry name" value="FlgN-like_sf"/>
</dbReference>
<name>A0A0Q3QUQ4_9BACI</name>
<reference evidence="3 4" key="1">
    <citation type="submission" date="2015-09" db="EMBL/GenBank/DDBJ databases">
        <title>Genome sequencing project for genomic taxonomy and phylogenomics of Bacillus-like bacteria.</title>
        <authorList>
            <person name="Liu B."/>
            <person name="Wang J."/>
            <person name="Zhu Y."/>
            <person name="Liu G."/>
            <person name="Chen Q."/>
            <person name="Chen Z."/>
            <person name="Lan J."/>
            <person name="Che J."/>
            <person name="Ge C."/>
            <person name="Shi H."/>
            <person name="Pan Z."/>
            <person name="Liu X."/>
        </authorList>
    </citation>
    <scope>NUCLEOTIDE SEQUENCE [LARGE SCALE GENOMIC DNA]</scope>
    <source>
        <strain evidence="3 4">FJAT-18043</strain>
    </source>
</reference>
<sequence length="161" mass="18246">MSAELLYASMEKLCKLHKSLYELAVNKTDIIKTGDMDALNQLLKDEQSHIAAIDRMEKERQKAAKALAPHIDQPTVTDCMDRLSTAEQDKITDIANKLVQQVFHLKEQNNLNQQLIHNSLQFVNVSMNLLRPQPENINYGPPKKNKKSSEKSAQGMFNSKA</sequence>
<dbReference type="InterPro" id="IPR007809">
    <property type="entry name" value="FlgN-like"/>
</dbReference>
<evidence type="ECO:0000313" key="4">
    <source>
        <dbReference type="Proteomes" id="UP000050996"/>
    </source>
</evidence>
<evidence type="ECO:0000256" key="1">
    <source>
        <dbReference type="ARBA" id="ARBA00022795"/>
    </source>
</evidence>
<feature type="region of interest" description="Disordered" evidence="2">
    <location>
        <begin position="133"/>
        <end position="161"/>
    </location>
</feature>
<keyword evidence="3" id="KW-0969">Cilium</keyword>
<keyword evidence="3" id="KW-0282">Flagellum</keyword>
<evidence type="ECO:0000313" key="3">
    <source>
        <dbReference type="EMBL" id="KQL21336.1"/>
    </source>
</evidence>
<protein>
    <submittedName>
        <fullName evidence="3">Flagellar biosynthesis protein FlgN</fullName>
    </submittedName>
</protein>
<dbReference type="Pfam" id="PF05130">
    <property type="entry name" value="FlgN"/>
    <property type="match status" value="1"/>
</dbReference>
<dbReference type="STRING" id="1637975.AN957_24105"/>
<dbReference type="AlphaFoldDB" id="A0A0Q3QUQ4"/>
<dbReference type="PATRIC" id="fig|1637975.4.peg.4856"/>
<proteinExistence type="predicted"/>
<dbReference type="RefSeq" id="WP_056686567.1">
    <property type="nucleotide sequence ID" value="NZ_LJIX01000006.1"/>
</dbReference>
<keyword evidence="4" id="KW-1185">Reference proteome</keyword>
<keyword evidence="1" id="KW-1005">Bacterial flagellum biogenesis</keyword>
<organism evidence="3 4">
    <name type="scientific">Cytobacillus solani</name>
    <dbReference type="NCBI Taxonomy" id="1637975"/>
    <lineage>
        <taxon>Bacteria</taxon>
        <taxon>Bacillati</taxon>
        <taxon>Bacillota</taxon>
        <taxon>Bacilli</taxon>
        <taxon>Bacillales</taxon>
        <taxon>Bacillaceae</taxon>
        <taxon>Cytobacillus</taxon>
    </lineage>
</organism>
<dbReference type="Proteomes" id="UP000050996">
    <property type="component" value="Unassembled WGS sequence"/>
</dbReference>
<dbReference type="Gene3D" id="1.20.58.300">
    <property type="entry name" value="FlgN-like"/>
    <property type="match status" value="1"/>
</dbReference>
<dbReference type="GO" id="GO:0044780">
    <property type="term" value="P:bacterial-type flagellum assembly"/>
    <property type="evidence" value="ECO:0007669"/>
    <property type="project" value="InterPro"/>
</dbReference>
<dbReference type="EMBL" id="LJIX01000006">
    <property type="protein sequence ID" value="KQL21336.1"/>
    <property type="molecule type" value="Genomic_DNA"/>
</dbReference>
<dbReference type="SUPFAM" id="SSF140566">
    <property type="entry name" value="FlgN-like"/>
    <property type="match status" value="1"/>
</dbReference>
<keyword evidence="3" id="KW-0966">Cell projection</keyword>
<accession>A0A0Q3QUQ4</accession>
<comment type="caution">
    <text evidence="3">The sequence shown here is derived from an EMBL/GenBank/DDBJ whole genome shotgun (WGS) entry which is preliminary data.</text>
</comment>